<dbReference type="RefSeq" id="WP_087941140.1">
    <property type="nucleotide sequence ID" value="NZ_FNAC01000050.1"/>
</dbReference>
<dbReference type="GO" id="GO:0004497">
    <property type="term" value="F:monooxygenase activity"/>
    <property type="evidence" value="ECO:0007669"/>
    <property type="project" value="UniProtKB-KW"/>
</dbReference>
<dbReference type="STRING" id="686796.SAMN04488104_10504"/>
<reference evidence="2" key="1">
    <citation type="submission" date="2016-10" db="EMBL/GenBank/DDBJ databases">
        <authorList>
            <person name="Varghese N."/>
            <person name="Submissions S."/>
        </authorList>
    </citation>
    <scope>NUCLEOTIDE SEQUENCE [LARGE SCALE GENOMIC DNA]</scope>
    <source>
        <strain evidence="2">DSM 23095</strain>
    </source>
</reference>
<keyword evidence="2" id="KW-1185">Reference proteome</keyword>
<evidence type="ECO:0000313" key="2">
    <source>
        <dbReference type="Proteomes" id="UP000199060"/>
    </source>
</evidence>
<dbReference type="AlphaFoldDB" id="A0A1G6X085"/>
<proteinExistence type="predicted"/>
<keyword evidence="1" id="KW-0560">Oxidoreductase</keyword>
<gene>
    <name evidence="1" type="ORF">SAMN04488104_10504</name>
</gene>
<keyword evidence="1" id="KW-0503">Monooxygenase</keyword>
<dbReference type="CDD" id="cd21650">
    <property type="entry name" value="CrtA-like"/>
    <property type="match status" value="1"/>
</dbReference>
<dbReference type="OrthoDB" id="1122317at2"/>
<dbReference type="Proteomes" id="UP000199060">
    <property type="component" value="Unassembled WGS sequence"/>
</dbReference>
<dbReference type="EMBL" id="FNAC01000050">
    <property type="protein sequence ID" value="SDD71640.1"/>
    <property type="molecule type" value="Genomic_DNA"/>
</dbReference>
<name>A0A1G6X085_9BACT</name>
<evidence type="ECO:0000313" key="1">
    <source>
        <dbReference type="EMBL" id="SDD71640.1"/>
    </source>
</evidence>
<protein>
    <submittedName>
        <fullName evidence="1">Spheroidene monooxygenase</fullName>
    </submittedName>
</protein>
<organism evidence="1 2">
    <name type="scientific">Algoriphagus faecimaris</name>
    <dbReference type="NCBI Taxonomy" id="686796"/>
    <lineage>
        <taxon>Bacteria</taxon>
        <taxon>Pseudomonadati</taxon>
        <taxon>Bacteroidota</taxon>
        <taxon>Cytophagia</taxon>
        <taxon>Cytophagales</taxon>
        <taxon>Cyclobacteriaceae</taxon>
        <taxon>Algoriphagus</taxon>
    </lineage>
</organism>
<sequence>MTKLTNNKHQIITFTLFRFEGSNAFWIFRQMSKSIKEFKKVNGLEFFKLMGSGGKNGFSKMLNVNVYALLGVWESEEAATRYFEESDHFDEFESRSKELWTIYMSTCKSHGKWSGVNPFNPVQSYQSGPIAVITRARIKFRFLRKFWSYVPSVSKNLEDRDGTIFSIGIGEYPWLMQATFSLWEDQESMRNYAYQSKLHSEVIQKTRSLGWYSEELFANFIPYKTIGSWEGENPLKSLISRFE</sequence>
<dbReference type="InterPro" id="IPR049574">
    <property type="entry name" value="CrtA-like"/>
</dbReference>
<accession>A0A1G6X085</accession>